<dbReference type="AlphaFoldDB" id="A0A1G2RVK5"/>
<proteinExistence type="predicted"/>
<dbReference type="EMBL" id="MHUL01000033">
    <property type="protein sequence ID" value="OHA76498.1"/>
    <property type="molecule type" value="Genomic_DNA"/>
</dbReference>
<reference evidence="1 2" key="1">
    <citation type="journal article" date="2016" name="Nat. Commun.">
        <title>Thousands of microbial genomes shed light on interconnected biogeochemical processes in an aquifer system.</title>
        <authorList>
            <person name="Anantharaman K."/>
            <person name="Brown C.T."/>
            <person name="Hug L.A."/>
            <person name="Sharon I."/>
            <person name="Castelle C.J."/>
            <person name="Probst A.J."/>
            <person name="Thomas B.C."/>
            <person name="Singh A."/>
            <person name="Wilkins M.J."/>
            <person name="Karaoz U."/>
            <person name="Brodie E.L."/>
            <person name="Williams K.H."/>
            <person name="Hubbard S.S."/>
            <person name="Banfield J.F."/>
        </authorList>
    </citation>
    <scope>NUCLEOTIDE SEQUENCE [LARGE SCALE GENOMIC DNA]</scope>
</reference>
<comment type="caution">
    <text evidence="1">The sequence shown here is derived from an EMBL/GenBank/DDBJ whole genome shotgun (WGS) entry which is preliminary data.</text>
</comment>
<organism evidence="1 2">
    <name type="scientific">Candidatus Wildermuthbacteria bacterium RIFCSPLOWO2_02_FULL_47_9c</name>
    <dbReference type="NCBI Taxonomy" id="1802466"/>
    <lineage>
        <taxon>Bacteria</taxon>
        <taxon>Candidatus Wildermuthiibacteriota</taxon>
    </lineage>
</organism>
<protein>
    <submittedName>
        <fullName evidence="1">Uncharacterized protein</fullName>
    </submittedName>
</protein>
<name>A0A1G2RVK5_9BACT</name>
<sequence length="78" mass="8790">MSSLPIKFSFSDVCLKFTFCKFDLDCVPKPIKFGVRPFSALPEGKNQCQQSKEKADPKLYVQESALRQQKASPMSVSQ</sequence>
<evidence type="ECO:0000313" key="2">
    <source>
        <dbReference type="Proteomes" id="UP000178222"/>
    </source>
</evidence>
<evidence type="ECO:0000313" key="1">
    <source>
        <dbReference type="EMBL" id="OHA76498.1"/>
    </source>
</evidence>
<dbReference type="Proteomes" id="UP000178222">
    <property type="component" value="Unassembled WGS sequence"/>
</dbReference>
<gene>
    <name evidence="1" type="ORF">A3J30_00495</name>
</gene>
<accession>A0A1G2RVK5</accession>